<protein>
    <submittedName>
        <fullName evidence="1">Uncharacterized protein</fullName>
    </submittedName>
</protein>
<dbReference type="GeneID" id="84592554"/>
<dbReference type="KEGG" id="ang:An12g04320"/>
<evidence type="ECO:0000313" key="1">
    <source>
        <dbReference type="RefSeq" id="XP_059604441.1"/>
    </source>
</evidence>
<reference evidence="1" key="2">
    <citation type="submission" date="2025-08" db="UniProtKB">
        <authorList>
            <consortium name="RefSeq"/>
        </authorList>
    </citation>
    <scope>IDENTIFICATION</scope>
</reference>
<dbReference type="RefSeq" id="XP_059604441.1">
    <property type="nucleotide sequence ID" value="XM_059750844.1"/>
</dbReference>
<dbReference type="AlphaFoldDB" id="A0AAJ8BXY5"/>
<reference evidence="1" key="1">
    <citation type="submission" date="2025-02" db="EMBL/GenBank/DDBJ databases">
        <authorList>
            <consortium name="NCBI Genome Project"/>
        </authorList>
    </citation>
    <scope>NUCLEOTIDE SEQUENCE</scope>
</reference>
<dbReference type="VEuPathDB" id="FungiDB:An12g04320"/>
<gene>
    <name evidence="1" type="ORF">An12g04320</name>
</gene>
<proteinExistence type="predicted"/>
<organism evidence="1">
    <name type="scientific">Aspergillus niger</name>
    <dbReference type="NCBI Taxonomy" id="5061"/>
    <lineage>
        <taxon>Eukaryota</taxon>
        <taxon>Fungi</taxon>
        <taxon>Dikarya</taxon>
        <taxon>Ascomycota</taxon>
        <taxon>Pezizomycotina</taxon>
        <taxon>Eurotiomycetes</taxon>
        <taxon>Eurotiomycetidae</taxon>
        <taxon>Eurotiales</taxon>
        <taxon>Aspergillaceae</taxon>
        <taxon>Aspergillus</taxon>
        <taxon>Aspergillus subgen. Circumdati</taxon>
    </lineage>
</organism>
<name>A0AAJ8BXY5_ASPNG</name>
<sequence length="102" mass="10438">MATVPGEIAYPLGINLREGIFIQLPAFTGLSEGHHRLPSIGSHSTSVKLVGAQGPPSGVIVTSSAGRMGSSAGCWTLRMSSPLGRAAVSWFLAILRGIPGAV</sequence>
<accession>A0AAJ8BXY5</accession>